<evidence type="ECO:0000256" key="1">
    <source>
        <dbReference type="ARBA" id="ARBA00022443"/>
    </source>
</evidence>
<dbReference type="CDD" id="cd04403">
    <property type="entry name" value="RhoGAP_ARHGAP27_15_12_9"/>
    <property type="match status" value="1"/>
</dbReference>
<feature type="domain" description="WW" evidence="7">
    <location>
        <begin position="252"/>
        <end position="279"/>
    </location>
</feature>
<gene>
    <name evidence="10" type="primary">LOC113045088</name>
</gene>
<dbReference type="SMART" id="SM00326">
    <property type="entry name" value="SH3"/>
    <property type="match status" value="1"/>
</dbReference>
<dbReference type="Pfam" id="PF00169">
    <property type="entry name" value="PH"/>
    <property type="match status" value="1"/>
</dbReference>
<name>A0A6P6JMI7_CARAU</name>
<dbReference type="SMART" id="SM00456">
    <property type="entry name" value="WW"/>
    <property type="match status" value="2"/>
</dbReference>
<dbReference type="PROSITE" id="PS50238">
    <property type="entry name" value="RHOGAP"/>
    <property type="match status" value="1"/>
</dbReference>
<dbReference type="PROSITE" id="PS50002">
    <property type="entry name" value="SH3"/>
    <property type="match status" value="1"/>
</dbReference>
<proteinExistence type="predicted"/>
<evidence type="ECO:0000259" key="5">
    <source>
        <dbReference type="PROSITE" id="PS50002"/>
    </source>
</evidence>
<dbReference type="InterPro" id="IPR001849">
    <property type="entry name" value="PH_domain"/>
</dbReference>
<evidence type="ECO:0000259" key="6">
    <source>
        <dbReference type="PROSITE" id="PS50003"/>
    </source>
</evidence>
<evidence type="ECO:0000256" key="2">
    <source>
        <dbReference type="ARBA" id="ARBA00022468"/>
    </source>
</evidence>
<feature type="region of interest" description="Disordered" evidence="4">
    <location>
        <begin position="497"/>
        <end position="532"/>
    </location>
</feature>
<dbReference type="PROSITE" id="PS50020">
    <property type="entry name" value="WW_DOMAIN_2"/>
    <property type="match status" value="2"/>
</dbReference>
<dbReference type="Gene3D" id="1.10.555.10">
    <property type="entry name" value="Rho GTPase activation protein"/>
    <property type="match status" value="1"/>
</dbReference>
<dbReference type="InterPro" id="IPR008936">
    <property type="entry name" value="Rho_GTPase_activation_prot"/>
</dbReference>
<dbReference type="InterPro" id="IPR001452">
    <property type="entry name" value="SH3_domain"/>
</dbReference>
<dbReference type="SMART" id="SM00233">
    <property type="entry name" value="PH"/>
    <property type="match status" value="1"/>
</dbReference>
<feature type="domain" description="SH3" evidence="5">
    <location>
        <begin position="8"/>
        <end position="70"/>
    </location>
</feature>
<dbReference type="Pfam" id="PF00018">
    <property type="entry name" value="SH3_1"/>
    <property type="match status" value="1"/>
</dbReference>
<dbReference type="Proteomes" id="UP000515129">
    <property type="component" value="Chromosome 27"/>
</dbReference>
<feature type="compositionally biased region" description="Basic and acidic residues" evidence="4">
    <location>
        <begin position="501"/>
        <end position="532"/>
    </location>
</feature>
<dbReference type="CDD" id="cd13233">
    <property type="entry name" value="PH_ARHGAP9-like"/>
    <property type="match status" value="1"/>
</dbReference>
<dbReference type="InterPro" id="IPR011993">
    <property type="entry name" value="PH-like_dom_sf"/>
</dbReference>
<dbReference type="InterPro" id="IPR001202">
    <property type="entry name" value="WW_dom"/>
</dbReference>
<dbReference type="PANTHER" id="PTHR23176:SF107">
    <property type="entry name" value="RHO GTPASE-ACTIVATING PROTEIN 12"/>
    <property type="match status" value="1"/>
</dbReference>
<sequence>MADRPVAPGQTYIEVEYDYDYKSKDRLITIKQGERYLLLKKTNEDWWQVRKDEATKPFYVPAQYVREVRRALMPPPKPLNAAGRGGTGPIRPSGLEIQRPDDNKKSPCPSPSGIALLPPRDDRGSPGSPTALMPPTQMNSSPGSLPRSRAESPSHKGDEEKDKELEKSSRGLEKDEIHEEFAREGGGLDKNRNDSESGDDLSSGSTDNLQILGSGQGRPDSPVYTNLQDLKISQSSTPPLPSSSPLHTNGDWETHKDQNGRHFYYNRSTQEKTWKPPRARDSLTRKEEKRDMTDTEWLKHKDERGRLYYYSADGSRSEWELPKIGLKSQSNHTALLPGDAHKTRSLDRRMPDSIPIRTRHSVYLHESNDKPSEKCGTLNMTKITEHGKKVRKNWTSYWTVLQGSSLLFNKGQGGGTGWFGRDQKLEFSVELKGGSVDWATKDKSSKKNVLELKTRQGMELLLQSDHESLMNEWHKALTEAIHTYAWESDEAIEEDMLESPDTEKHDKEKEQRNSKKSRDIKKSVSMDNAEQKKKTKLMKLLTGRPTLQAVKDKGYIKDQVFGSSLSSLCQRESTTVPLFVSMCIEQVEKNGLGVDGLYRVSGNLAIIQKLRFAVNHDEKVDLEDSKWEDIHVTTGALKMFFRELPEPLFPYAFFNNFISAIKMMDYRQKVQAFKDLMKQLPRPNHDTIQALFKHLKKVIQHVDENRMTTQSVAIVFGPTLLRPEVETANMAVHMVYQNQIVELILMEYETIFGR</sequence>
<keyword evidence="9" id="KW-1185">Reference proteome</keyword>
<dbReference type="PROSITE" id="PS50003">
    <property type="entry name" value="PH_DOMAIN"/>
    <property type="match status" value="1"/>
</dbReference>
<accession>A0A6P6JMI7</accession>
<dbReference type="InterPro" id="IPR035491">
    <property type="entry name" value="ARHGAP12_SH3"/>
</dbReference>
<dbReference type="SUPFAM" id="SSF51045">
    <property type="entry name" value="WW domain"/>
    <property type="match status" value="2"/>
</dbReference>
<evidence type="ECO:0000313" key="10">
    <source>
        <dbReference type="RefSeq" id="XP_026061031.1"/>
    </source>
</evidence>
<dbReference type="SUPFAM" id="SSF50044">
    <property type="entry name" value="SH3-domain"/>
    <property type="match status" value="1"/>
</dbReference>
<feature type="compositionally biased region" description="Basic and acidic residues" evidence="4">
    <location>
        <begin position="250"/>
        <end position="260"/>
    </location>
</feature>
<dbReference type="SUPFAM" id="SSF48350">
    <property type="entry name" value="GTPase activation domain, GAP"/>
    <property type="match status" value="1"/>
</dbReference>
<dbReference type="CDD" id="cd00201">
    <property type="entry name" value="WW"/>
    <property type="match status" value="1"/>
</dbReference>
<evidence type="ECO:0000259" key="7">
    <source>
        <dbReference type="PROSITE" id="PS50020"/>
    </source>
</evidence>
<feature type="compositionally biased region" description="Low complexity" evidence="4">
    <location>
        <begin position="200"/>
        <end position="209"/>
    </location>
</feature>
<dbReference type="Pfam" id="PF00620">
    <property type="entry name" value="RhoGAP"/>
    <property type="match status" value="1"/>
</dbReference>
<dbReference type="AlphaFoldDB" id="A0A6P6JMI7"/>
<feature type="compositionally biased region" description="Basic and acidic residues" evidence="4">
    <location>
        <begin position="269"/>
        <end position="294"/>
    </location>
</feature>
<dbReference type="PANTHER" id="PTHR23176">
    <property type="entry name" value="RHO/RAC/CDC GTPASE-ACTIVATING PROTEIN"/>
    <property type="match status" value="1"/>
</dbReference>
<dbReference type="GeneID" id="113045088"/>
<reference evidence="10" key="1">
    <citation type="submission" date="2025-08" db="UniProtKB">
        <authorList>
            <consortium name="RefSeq"/>
        </authorList>
    </citation>
    <scope>IDENTIFICATION</scope>
    <source>
        <strain evidence="10">Wakin</strain>
        <tissue evidence="10">Muscle</tissue>
    </source>
</reference>
<feature type="region of interest" description="Disordered" evidence="4">
    <location>
        <begin position="74"/>
        <end position="294"/>
    </location>
</feature>
<evidence type="ECO:0000313" key="9">
    <source>
        <dbReference type="Proteomes" id="UP000515129"/>
    </source>
</evidence>
<dbReference type="Gene3D" id="2.30.30.40">
    <property type="entry name" value="SH3 Domains"/>
    <property type="match status" value="1"/>
</dbReference>
<dbReference type="InterPro" id="IPR050729">
    <property type="entry name" value="Rho-GAP"/>
</dbReference>
<dbReference type="Pfam" id="PF16618">
    <property type="entry name" value="SH3-WW_linker"/>
    <property type="match status" value="1"/>
</dbReference>
<keyword evidence="1 3" id="KW-0728">SH3 domain</keyword>
<feature type="domain" description="PH" evidence="6">
    <location>
        <begin position="382"/>
        <end position="482"/>
    </location>
</feature>
<evidence type="ECO:0000259" key="8">
    <source>
        <dbReference type="PROSITE" id="PS50238"/>
    </source>
</evidence>
<protein>
    <submittedName>
        <fullName evidence="10">Rho GTPase-activating protein 12-like isoform X5</fullName>
    </submittedName>
</protein>
<evidence type="ECO:0000256" key="3">
    <source>
        <dbReference type="PROSITE-ProRule" id="PRU00192"/>
    </source>
</evidence>
<dbReference type="CDD" id="cd12070">
    <property type="entry name" value="SH3_ARHGAP12"/>
    <property type="match status" value="1"/>
</dbReference>
<dbReference type="InterPro" id="IPR000198">
    <property type="entry name" value="RhoGAP_dom"/>
</dbReference>
<dbReference type="SUPFAM" id="SSF50729">
    <property type="entry name" value="PH domain-like"/>
    <property type="match status" value="1"/>
</dbReference>
<dbReference type="FunFam" id="1.10.555.10:FF:000003">
    <property type="entry name" value="Putative rho GTPase-activating protein 12"/>
    <property type="match status" value="1"/>
</dbReference>
<evidence type="ECO:0000256" key="4">
    <source>
        <dbReference type="SAM" id="MobiDB-lite"/>
    </source>
</evidence>
<dbReference type="FunFam" id="2.30.29.30:FF:000100">
    <property type="entry name" value="Rho GTPase activating protein 12"/>
    <property type="match status" value="1"/>
</dbReference>
<dbReference type="Pfam" id="PF00397">
    <property type="entry name" value="WW"/>
    <property type="match status" value="1"/>
</dbReference>
<feature type="domain" description="WW" evidence="7">
    <location>
        <begin position="291"/>
        <end position="324"/>
    </location>
</feature>
<feature type="compositionally biased region" description="Basic and acidic residues" evidence="4">
    <location>
        <begin position="148"/>
        <end position="195"/>
    </location>
</feature>
<keyword evidence="2" id="KW-0343">GTPase activation</keyword>
<dbReference type="InterPro" id="IPR036028">
    <property type="entry name" value="SH3-like_dom_sf"/>
</dbReference>
<dbReference type="Gene3D" id="2.30.29.30">
    <property type="entry name" value="Pleckstrin-homology domain (PH domain)/Phosphotyrosine-binding domain (PTB)"/>
    <property type="match status" value="1"/>
</dbReference>
<dbReference type="SMART" id="SM00324">
    <property type="entry name" value="RhoGAP"/>
    <property type="match status" value="1"/>
</dbReference>
<dbReference type="GO" id="GO:0005737">
    <property type="term" value="C:cytoplasm"/>
    <property type="evidence" value="ECO:0007669"/>
    <property type="project" value="TreeGrafter"/>
</dbReference>
<dbReference type="GO" id="GO:0007165">
    <property type="term" value="P:signal transduction"/>
    <property type="evidence" value="ECO:0007669"/>
    <property type="project" value="InterPro"/>
</dbReference>
<organism evidence="9 10">
    <name type="scientific">Carassius auratus</name>
    <name type="common">Goldfish</name>
    <dbReference type="NCBI Taxonomy" id="7957"/>
    <lineage>
        <taxon>Eukaryota</taxon>
        <taxon>Metazoa</taxon>
        <taxon>Chordata</taxon>
        <taxon>Craniata</taxon>
        <taxon>Vertebrata</taxon>
        <taxon>Euteleostomi</taxon>
        <taxon>Actinopterygii</taxon>
        <taxon>Neopterygii</taxon>
        <taxon>Teleostei</taxon>
        <taxon>Ostariophysi</taxon>
        <taxon>Cypriniformes</taxon>
        <taxon>Cyprinidae</taxon>
        <taxon>Cyprininae</taxon>
        <taxon>Carassius</taxon>
    </lineage>
</organism>
<dbReference type="RefSeq" id="XP_026061031.1">
    <property type="nucleotide sequence ID" value="XM_026205246.1"/>
</dbReference>
<dbReference type="Gene3D" id="2.20.70.10">
    <property type="match status" value="1"/>
</dbReference>
<dbReference type="InterPro" id="IPR036020">
    <property type="entry name" value="WW_dom_sf"/>
</dbReference>
<feature type="compositionally biased region" description="Polar residues" evidence="4">
    <location>
        <begin position="223"/>
        <end position="232"/>
    </location>
</feature>
<feature type="domain" description="Rho-GAP" evidence="8">
    <location>
        <begin position="563"/>
        <end position="752"/>
    </location>
</feature>
<dbReference type="GO" id="GO:0005096">
    <property type="term" value="F:GTPase activator activity"/>
    <property type="evidence" value="ECO:0007669"/>
    <property type="project" value="UniProtKB-KW"/>
</dbReference>